<sequence>MVPDLRIQVGIVGKTRDEVIDLLGEPEDRRREPGMSYWLLCPNFLDIWVLSVRWKNGRAVDTFVHDS</sequence>
<organism evidence="1 2">
    <name type="scientific">Erythrobacter neustonensis</name>
    <dbReference type="NCBI Taxonomy" id="1112"/>
    <lineage>
        <taxon>Bacteria</taxon>
        <taxon>Pseudomonadati</taxon>
        <taxon>Pseudomonadota</taxon>
        <taxon>Alphaproteobacteria</taxon>
        <taxon>Sphingomonadales</taxon>
        <taxon>Erythrobacteraceae</taxon>
        <taxon>Erythrobacter/Porphyrobacter group</taxon>
        <taxon>Erythrobacter</taxon>
    </lineage>
</organism>
<proteinExistence type="predicted"/>
<name>A0A192D2G3_9SPHN</name>
<keyword evidence="2" id="KW-1185">Reference proteome</keyword>
<evidence type="ECO:0000313" key="1">
    <source>
        <dbReference type="EMBL" id="ANK11949.1"/>
    </source>
</evidence>
<dbReference type="AlphaFoldDB" id="A0A192D2G3"/>
<protein>
    <submittedName>
        <fullName evidence="1">Uncharacterized protein</fullName>
    </submittedName>
</protein>
<dbReference type="EMBL" id="CP016033">
    <property type="protein sequence ID" value="ANK11949.1"/>
    <property type="molecule type" value="Genomic_DNA"/>
</dbReference>
<reference evidence="1 2" key="1">
    <citation type="submission" date="2016-05" db="EMBL/GenBank/DDBJ databases">
        <title>Compelete Genome Sequence of Bacteriochlorophyll-Synthesizing Bacterium Porphyrobacter neustonensis DSM 9434.</title>
        <authorList>
            <person name="Shi X.-L."/>
            <person name="Wu Y.-H."/>
            <person name="Cheng H."/>
            <person name="Xu L."/>
            <person name="Zhang X.-Q."/>
            <person name="Wang C.-S."/>
            <person name="Xu X.-W."/>
        </authorList>
    </citation>
    <scope>NUCLEOTIDE SEQUENCE [LARGE SCALE GENOMIC DNA]</scope>
    <source>
        <strain evidence="1 2">DSM 9434</strain>
    </source>
</reference>
<dbReference type="KEGG" id="pns:A9D12_02195"/>
<evidence type="ECO:0000313" key="2">
    <source>
        <dbReference type="Proteomes" id="UP000078263"/>
    </source>
</evidence>
<dbReference type="Proteomes" id="UP000078263">
    <property type="component" value="Chromosome"/>
</dbReference>
<accession>A0A192D2G3</accession>
<gene>
    <name evidence="1" type="ORF">A9D12_02195</name>
</gene>